<dbReference type="AlphaFoldDB" id="A0A6C0F5N6"/>
<protein>
    <submittedName>
        <fullName evidence="1">Uncharacterized protein</fullName>
    </submittedName>
</protein>
<dbReference type="EMBL" id="MN738790">
    <property type="protein sequence ID" value="QHT37147.1"/>
    <property type="molecule type" value="Genomic_DNA"/>
</dbReference>
<organism evidence="1">
    <name type="scientific">viral metagenome</name>
    <dbReference type="NCBI Taxonomy" id="1070528"/>
    <lineage>
        <taxon>unclassified sequences</taxon>
        <taxon>metagenomes</taxon>
        <taxon>organismal metagenomes</taxon>
    </lineage>
</organism>
<reference evidence="1" key="1">
    <citation type="journal article" date="2020" name="Nature">
        <title>Giant virus diversity and host interactions through global metagenomics.</title>
        <authorList>
            <person name="Schulz F."/>
            <person name="Roux S."/>
            <person name="Paez-Espino D."/>
            <person name="Jungbluth S."/>
            <person name="Walsh D.A."/>
            <person name="Denef V.J."/>
            <person name="McMahon K.D."/>
            <person name="Konstantinidis K.T."/>
            <person name="Eloe-Fadrosh E.A."/>
            <person name="Kyrpides N.C."/>
            <person name="Woyke T."/>
        </authorList>
    </citation>
    <scope>NUCLEOTIDE SEQUENCE</scope>
    <source>
        <strain evidence="1">GVMAG-S-ERX555967-131</strain>
    </source>
</reference>
<name>A0A6C0F5N6_9ZZZZ</name>
<sequence>MEDILCDDLMRNINIMKCKHELYDELNALVMLVIQENKEKGVNINIKKLSNSLQILKVKEKRDNFIQKLTNRIKQNDEYNNSEYGNNILKLCENIVMKIILLKE</sequence>
<accession>A0A6C0F5N6</accession>
<evidence type="ECO:0000313" key="1">
    <source>
        <dbReference type="EMBL" id="QHT37147.1"/>
    </source>
</evidence>
<proteinExistence type="predicted"/>